<dbReference type="InterPro" id="IPR037171">
    <property type="entry name" value="NagB/RpiA_transferase-like"/>
</dbReference>
<dbReference type="SMART" id="SM00882">
    <property type="entry name" value="CoA_trans"/>
    <property type="match status" value="1"/>
</dbReference>
<evidence type="ECO:0008006" key="7">
    <source>
        <dbReference type="Google" id="ProtNLM"/>
    </source>
</evidence>
<dbReference type="GO" id="GO:0046952">
    <property type="term" value="P:ketone body catabolic process"/>
    <property type="evidence" value="ECO:0007669"/>
    <property type="project" value="InterPro"/>
</dbReference>
<dbReference type="InterPro" id="IPR004165">
    <property type="entry name" value="CoA_trans_fam_I"/>
</dbReference>
<protein>
    <recommendedName>
        <fullName evidence="7">Acetate CoA-transferase</fullName>
    </recommendedName>
</protein>
<sequence>MEKPKKKGNLVSVLSAEEAVKYIPNEAIVAICGAGGGLLEPTKLIEALSKRYEETHLPKDLTFIHTTGLGDRADRGMSPLAKKGLVRKIVGGHWGQSPRLCEMAENNEIEAYNFPQGVLCQLFRAAAAGHPGILTHVGLGSFIDPRQKGGKLNDCTKEDLIKLMEINGEEWLFYPAIRPDVAIIRGTTADREGYISMEDEIAYLDTLAMAQAVHNNGGLVIAQVKRVVKSNTLHPKSIKIPGYNIDIVVVDEEQSQLYTGGVNRFMSGDYIAETSEVTRLPLNHRKMIARRALFEVKPGNVGNVGVGIADGIGSVAREEGVDEQFTLTVETGPIGGVTAQGIFFGASINTHALLDMPSQFDFYDGGGLDVCFLSFAELDQAGNVNVHKFNGKIMGTGGFIDICQNTKKIVFCGTLTAGGLKTKIEKGKLQIEQEGRFKKLLPQLEELTFNGRDALKRGQEVLYITERAVFRLTTDGLELCEVAPGIDIETQIIEKMSFRPQISADLKEMHSRLFFAEDMGIKKDWEQMEV</sequence>
<evidence type="ECO:0000313" key="6">
    <source>
        <dbReference type="Proteomes" id="UP000031829"/>
    </source>
</evidence>
<name>A0A0B6AJC8_PRIM2</name>
<dbReference type="PANTHER" id="PTHR43293">
    <property type="entry name" value="ACETATE COA-TRANSFERASE YDIF"/>
    <property type="match status" value="1"/>
</dbReference>
<proteinExistence type="inferred from homology"/>
<dbReference type="Proteomes" id="UP000031829">
    <property type="component" value="Chromosome"/>
</dbReference>
<dbReference type="GO" id="GO:0008410">
    <property type="term" value="F:CoA-transferase activity"/>
    <property type="evidence" value="ECO:0007669"/>
    <property type="project" value="InterPro"/>
</dbReference>
<dbReference type="PANTHER" id="PTHR43293:SF1">
    <property type="entry name" value="ACETATE COA-TRANSFERASE YDIF"/>
    <property type="match status" value="1"/>
</dbReference>
<dbReference type="PIRSF" id="PIRSF000858">
    <property type="entry name" value="SCOT-t"/>
    <property type="match status" value="1"/>
</dbReference>
<dbReference type="SUPFAM" id="SSF100950">
    <property type="entry name" value="NagB/RpiA/CoA transferase-like"/>
    <property type="match status" value="2"/>
</dbReference>
<dbReference type="Gene3D" id="3.40.1080.10">
    <property type="entry name" value="Glutaconate Coenzyme A-transferase"/>
    <property type="match status" value="2"/>
</dbReference>
<accession>A0A0B6AJC8</accession>
<reference evidence="5 6" key="1">
    <citation type="journal article" date="2015" name="Genome Announc.">
        <title>Complete genome sequences for 35 biothreat assay-relevant bacillus species.</title>
        <authorList>
            <person name="Johnson S.L."/>
            <person name="Daligault H.E."/>
            <person name="Davenport K.W."/>
            <person name="Jaissle J."/>
            <person name="Frey K.G."/>
            <person name="Ladner J.T."/>
            <person name="Broomall S.M."/>
            <person name="Bishop-Lilly K.A."/>
            <person name="Bruce D.C."/>
            <person name="Gibbons H.S."/>
            <person name="Coyne S.R."/>
            <person name="Lo C.C."/>
            <person name="Meincke L."/>
            <person name="Munk A.C."/>
            <person name="Koroleva G.I."/>
            <person name="Rosenzweig C.N."/>
            <person name="Palacios G.F."/>
            <person name="Redden C.L."/>
            <person name="Minogue T.D."/>
            <person name="Chain P.S."/>
        </authorList>
    </citation>
    <scope>NUCLEOTIDE SEQUENCE [LARGE SCALE GENOMIC DNA]</scope>
    <source>
        <strain evidence="6">ATCC 14581 / DSM 32 / JCM 2506 / NBRC 15308 / NCIMB 9376 / NCTC 10342 / NRRL B-14308 / VKM B-512</strain>
    </source>
</reference>
<dbReference type="Pfam" id="PF01144">
    <property type="entry name" value="CoA_trans"/>
    <property type="match status" value="1"/>
</dbReference>
<evidence type="ECO:0000256" key="4">
    <source>
        <dbReference type="PIRSR" id="PIRSR000858-1"/>
    </source>
</evidence>
<dbReference type="InterPro" id="IPR014388">
    <property type="entry name" value="3-oxoacid_CoA-transferase"/>
</dbReference>
<evidence type="ECO:0000256" key="2">
    <source>
        <dbReference type="ARBA" id="ARBA00022679"/>
    </source>
</evidence>
<keyword evidence="2 3" id="KW-0808">Transferase</keyword>
<dbReference type="HOGENOM" id="CLU_026774_4_0_9"/>
<dbReference type="KEGG" id="bmeg:BG04_522"/>
<dbReference type="EMBL" id="CP009920">
    <property type="protein sequence ID" value="AJI24960.1"/>
    <property type="molecule type" value="Genomic_DNA"/>
</dbReference>
<evidence type="ECO:0000313" key="5">
    <source>
        <dbReference type="EMBL" id="AJI24960.1"/>
    </source>
</evidence>
<organism evidence="5 6">
    <name type="scientific">Priestia megaterium (strain ATCC 14581 / DSM 32 / CCUG 1817 / JCM 2506 / NBRC 15308 / NCIMB 9376 / NCTC 10342 / NRRL B-14308 / VKM B-512 / Ford 19)</name>
    <name type="common">Bacillus megaterium</name>
    <dbReference type="NCBI Taxonomy" id="1348623"/>
    <lineage>
        <taxon>Bacteria</taxon>
        <taxon>Bacillati</taxon>
        <taxon>Bacillota</taxon>
        <taxon>Bacilli</taxon>
        <taxon>Bacillales</taxon>
        <taxon>Bacillaceae</taxon>
        <taxon>Priestia</taxon>
    </lineage>
</organism>
<dbReference type="AlphaFoldDB" id="A0A0B6AJC8"/>
<gene>
    <name evidence="5" type="ORF">BG04_522</name>
</gene>
<feature type="active site" description="5-glutamyl coenzyme A thioester intermediate" evidence="4">
    <location>
        <position position="330"/>
    </location>
</feature>
<comment type="similarity">
    <text evidence="1 3">Belongs to the 3-oxoacid CoA-transferase family.</text>
</comment>
<evidence type="ECO:0000256" key="3">
    <source>
        <dbReference type="PIRNR" id="PIRNR000858"/>
    </source>
</evidence>
<evidence type="ECO:0000256" key="1">
    <source>
        <dbReference type="ARBA" id="ARBA00007154"/>
    </source>
</evidence>